<dbReference type="SUPFAM" id="SSF53448">
    <property type="entry name" value="Nucleotide-diphospho-sugar transferases"/>
    <property type="match status" value="1"/>
</dbReference>
<evidence type="ECO:0000256" key="2">
    <source>
        <dbReference type="ARBA" id="ARBA00022676"/>
    </source>
</evidence>
<feature type="signal peptide" evidence="4">
    <location>
        <begin position="1"/>
        <end position="17"/>
    </location>
</feature>
<accession>A0AAW2IEE9</accession>
<evidence type="ECO:0000256" key="4">
    <source>
        <dbReference type="SAM" id="SignalP"/>
    </source>
</evidence>
<dbReference type="PANTHER" id="PTHR10730:SF53">
    <property type="entry name" value="GLYCOSYLTRANSFERASE 25 FAMILY MEMBER"/>
    <property type="match status" value="1"/>
</dbReference>
<keyword evidence="2" id="KW-0328">Glycosyltransferase</keyword>
<evidence type="ECO:0000313" key="6">
    <source>
        <dbReference type="EMBL" id="KAL0280133.1"/>
    </source>
</evidence>
<reference evidence="6" key="1">
    <citation type="journal article" date="2024" name="Gigascience">
        <title>Chromosome-level genome of the poultry shaft louse Menopon gallinae provides insight into the host-switching and adaptive evolution of parasitic lice.</title>
        <authorList>
            <person name="Xu Y."/>
            <person name="Ma L."/>
            <person name="Liu S."/>
            <person name="Liang Y."/>
            <person name="Liu Q."/>
            <person name="He Z."/>
            <person name="Tian L."/>
            <person name="Duan Y."/>
            <person name="Cai W."/>
            <person name="Li H."/>
            <person name="Song F."/>
        </authorList>
    </citation>
    <scope>NUCLEOTIDE SEQUENCE</scope>
    <source>
        <strain evidence="6">Cailab_2023a</strain>
    </source>
</reference>
<gene>
    <name evidence="6" type="ORF">PYX00_001518</name>
</gene>
<dbReference type="Pfam" id="PF03452">
    <property type="entry name" value="Anp1"/>
    <property type="match status" value="1"/>
</dbReference>
<comment type="caution">
    <text evidence="6">The sequence shown here is derived from an EMBL/GenBank/DDBJ whole genome shotgun (WGS) entry which is preliminary data.</text>
</comment>
<evidence type="ECO:0000256" key="3">
    <source>
        <dbReference type="ARBA" id="ARBA00022679"/>
    </source>
</evidence>
<dbReference type="CDD" id="cd06532">
    <property type="entry name" value="Glyco_transf_25"/>
    <property type="match status" value="1"/>
</dbReference>
<dbReference type="InterPro" id="IPR002654">
    <property type="entry name" value="Glyco_trans_25"/>
</dbReference>
<dbReference type="InterPro" id="IPR029044">
    <property type="entry name" value="Nucleotide-diphossugar_trans"/>
</dbReference>
<dbReference type="Gene3D" id="3.90.550.10">
    <property type="entry name" value="Spore Coat Polysaccharide Biosynthesis Protein SpsA, Chain A"/>
    <property type="match status" value="1"/>
</dbReference>
<dbReference type="GO" id="GO:0050211">
    <property type="term" value="F:procollagen galactosyltransferase activity"/>
    <property type="evidence" value="ECO:0007669"/>
    <property type="project" value="TreeGrafter"/>
</dbReference>
<evidence type="ECO:0000259" key="5">
    <source>
        <dbReference type="Pfam" id="PF01755"/>
    </source>
</evidence>
<dbReference type="EMBL" id="JARGDH010000001">
    <property type="protein sequence ID" value="KAL0280133.1"/>
    <property type="molecule type" value="Genomic_DNA"/>
</dbReference>
<proteinExistence type="inferred from homology"/>
<dbReference type="AlphaFoldDB" id="A0AAW2IEE9"/>
<organism evidence="6">
    <name type="scientific">Menopon gallinae</name>
    <name type="common">poultry shaft louse</name>
    <dbReference type="NCBI Taxonomy" id="328185"/>
    <lineage>
        <taxon>Eukaryota</taxon>
        <taxon>Metazoa</taxon>
        <taxon>Ecdysozoa</taxon>
        <taxon>Arthropoda</taxon>
        <taxon>Hexapoda</taxon>
        <taxon>Insecta</taxon>
        <taxon>Pterygota</taxon>
        <taxon>Neoptera</taxon>
        <taxon>Paraneoptera</taxon>
        <taxon>Psocodea</taxon>
        <taxon>Troctomorpha</taxon>
        <taxon>Phthiraptera</taxon>
        <taxon>Amblycera</taxon>
        <taxon>Menoponidae</taxon>
        <taxon>Menopon</taxon>
    </lineage>
</organism>
<name>A0AAW2IEE9_9NEOP</name>
<comment type="similarity">
    <text evidence="1">Belongs to the glycosyltransferase 25 family.</text>
</comment>
<feature type="chain" id="PRO_5043598556" description="Glycosyl transferase family 25 domain-containing protein" evidence="4">
    <location>
        <begin position="18"/>
        <end position="564"/>
    </location>
</feature>
<keyword evidence="3" id="KW-0808">Transferase</keyword>
<sequence>MFVFLSVIILILNQCSGQADVTALKHPKIFIAILARNKEHTIPYFLSLLEEQDYPKDRISLWFRSDHNRDSTPIIVKTWVDSVKHLYHSVNLTINEGETDFSDEKSPSHWTKTRFNHVINLREEALNEARRSWADFIMFLDCDIFLTYKHTLEYLVSQEYPVVAPMLKSNGMFSNFWCGMTSKYYYLRTEDYQPILKRERKGCFHVPMVHSAVMINLNTMVSDRLSFVPSNIPNYKGPVDDIITFAMSANFSGIPLHVCNEEVFGYIMVPLEEDNPLENDYLVLTNLMLEILVENPPLTVNKLLVPYVPERVPDKMGLDEIFMINLKRRPERRTRMAECFKHLNLNVTINDAVDGRTIDDNVISDLGIQFMPEYKDPYHKRAMTHGEIGCFLSHYFIWKQIVEKGYQVVMVLEDDVRFEPYFREKLTALMNELKDLDLYWDLIYLGRKRLQDKEDWVKGCTSLVHVAYSYWTLGYLLTLNGAKKLLEQDPLKNLIPVDEYLPILFDQHPEADWKRHFEKRDLVAFSAAPLLLYPTHYTGEEGYISDTEDSEIIQKKPTEQREDL</sequence>
<feature type="domain" description="Glycosyl transferase family 25" evidence="5">
    <location>
        <begin position="320"/>
        <end position="500"/>
    </location>
</feature>
<dbReference type="Pfam" id="PF01755">
    <property type="entry name" value="Glyco_transf_25"/>
    <property type="match status" value="1"/>
</dbReference>
<dbReference type="PANTHER" id="PTHR10730">
    <property type="entry name" value="PROCOLLAGEN-LYSINE,2-OXOGLUTARATE 5-DIOXYGENASE/GLYCOSYLTRANSFERASE 25 FAMILY MEMBER"/>
    <property type="match status" value="1"/>
</dbReference>
<dbReference type="InterPro" id="IPR050757">
    <property type="entry name" value="Collagen_mod_GT25"/>
</dbReference>
<keyword evidence="4" id="KW-0732">Signal</keyword>
<evidence type="ECO:0000256" key="1">
    <source>
        <dbReference type="ARBA" id="ARBA00006721"/>
    </source>
</evidence>
<protein>
    <recommendedName>
        <fullName evidence="5">Glycosyl transferase family 25 domain-containing protein</fullName>
    </recommendedName>
</protein>